<keyword evidence="3" id="KW-1185">Reference proteome</keyword>
<organism evidence="2 3">
    <name type="scientific">Terrabacter terrigena</name>
    <dbReference type="NCBI Taxonomy" id="574718"/>
    <lineage>
        <taxon>Bacteria</taxon>
        <taxon>Bacillati</taxon>
        <taxon>Actinomycetota</taxon>
        <taxon>Actinomycetes</taxon>
        <taxon>Micrococcales</taxon>
        <taxon>Intrasporangiaceae</taxon>
        <taxon>Terrabacter</taxon>
    </lineage>
</organism>
<dbReference type="RefSeq" id="WP_386054090.1">
    <property type="nucleotide sequence ID" value="NZ_JBHTKH010000014.1"/>
</dbReference>
<comment type="caution">
    <text evidence="2">The sequence shown here is derived from an EMBL/GenBank/DDBJ whole genome shotgun (WGS) entry which is preliminary data.</text>
</comment>
<proteinExistence type="inferred from homology"/>
<evidence type="ECO:0000313" key="2">
    <source>
        <dbReference type="EMBL" id="MFD1056059.1"/>
    </source>
</evidence>
<dbReference type="PANTHER" id="PTHR34297:SF3">
    <property type="entry name" value="ALKALINE SHOCK PROTEIN 23"/>
    <property type="match status" value="1"/>
</dbReference>
<evidence type="ECO:0000256" key="1">
    <source>
        <dbReference type="ARBA" id="ARBA00005721"/>
    </source>
</evidence>
<accession>A0ABW3N351</accession>
<dbReference type="EMBL" id="JBHTKH010000014">
    <property type="protein sequence ID" value="MFD1056059.1"/>
    <property type="molecule type" value="Genomic_DNA"/>
</dbReference>
<protein>
    <submittedName>
        <fullName evidence="2">Asp23/Gls24 family envelope stress response protein</fullName>
    </submittedName>
</protein>
<dbReference type="Pfam" id="PF03780">
    <property type="entry name" value="Asp23"/>
    <property type="match status" value="1"/>
</dbReference>
<sequence>MTDPATTTPPLADERGQAVHGLVGAGARALAEPGERGRLEIAEKVVERVASFAAGEVRGVRRVGTGLEGVVGRQYPRAKAEVAGGRARIRMDIAVAWPSQLGQTARAVRDRVREQVEALVGVAVDAVDVTVASVVATAAGERRRVR</sequence>
<gene>
    <name evidence="2" type="ORF">ACFQ2V_17245</name>
</gene>
<dbReference type="PANTHER" id="PTHR34297">
    <property type="entry name" value="HYPOTHETICAL CYTOSOLIC PROTEIN-RELATED"/>
    <property type="match status" value="1"/>
</dbReference>
<comment type="similarity">
    <text evidence="1">Belongs to the asp23 family.</text>
</comment>
<reference evidence="3" key="1">
    <citation type="journal article" date="2019" name="Int. J. Syst. Evol. Microbiol.">
        <title>The Global Catalogue of Microorganisms (GCM) 10K type strain sequencing project: providing services to taxonomists for standard genome sequencing and annotation.</title>
        <authorList>
            <consortium name="The Broad Institute Genomics Platform"/>
            <consortium name="The Broad Institute Genome Sequencing Center for Infectious Disease"/>
            <person name="Wu L."/>
            <person name="Ma J."/>
        </authorList>
    </citation>
    <scope>NUCLEOTIDE SEQUENCE [LARGE SCALE GENOMIC DNA]</scope>
    <source>
        <strain evidence="3">CCUG 57508</strain>
    </source>
</reference>
<name>A0ABW3N351_9MICO</name>
<dbReference type="Proteomes" id="UP001597046">
    <property type="component" value="Unassembled WGS sequence"/>
</dbReference>
<dbReference type="InterPro" id="IPR005531">
    <property type="entry name" value="Asp23"/>
</dbReference>
<evidence type="ECO:0000313" key="3">
    <source>
        <dbReference type="Proteomes" id="UP001597046"/>
    </source>
</evidence>